<reference evidence="1 2" key="1">
    <citation type="journal article" date="2014" name="Genome Announc.">
        <title>Draft Genome Sequences of Three Strains of Bacteroides pyogenes Isolated from a Cat and Swine.</title>
        <authorList>
            <person name="Sakamoto M."/>
            <person name="Oshima K."/>
            <person name="Suda W."/>
            <person name="Kitamura K."/>
            <person name="Iida T."/>
            <person name="Hattori M."/>
            <person name="Ohkuma M."/>
        </authorList>
    </citation>
    <scope>NUCLEOTIDE SEQUENCE [LARGE SCALE GENOMIC DNA]</scope>
    <source>
        <strain evidence="1 2">JCM 6292</strain>
    </source>
</reference>
<accession>W4P6W5</accession>
<evidence type="ECO:0000313" key="1">
    <source>
        <dbReference type="EMBL" id="GAE15482.1"/>
    </source>
</evidence>
<proteinExistence type="predicted"/>
<dbReference type="AlphaFoldDB" id="W4P6W5"/>
<dbReference type="Proteomes" id="UP000018861">
    <property type="component" value="Unassembled WGS sequence"/>
</dbReference>
<comment type="caution">
    <text evidence="1">The sequence shown here is derived from an EMBL/GenBank/DDBJ whole genome shotgun (WGS) entry which is preliminary data.</text>
</comment>
<evidence type="ECO:0000313" key="2">
    <source>
        <dbReference type="Proteomes" id="UP000018861"/>
    </source>
</evidence>
<sequence>MRNISRRLIIKYLKRCGKNLPYAKINGKESMAVRSFFVFLHPVLKWKNLNKKI</sequence>
<name>W4P6W5_9BACE</name>
<dbReference type="EMBL" id="BAIQ01000017">
    <property type="protein sequence ID" value="GAE15482.1"/>
    <property type="molecule type" value="Genomic_DNA"/>
</dbReference>
<organism evidence="1 2">
    <name type="scientific">Bacteroides pyogenes JCM 6292</name>
    <dbReference type="NCBI Taxonomy" id="1235809"/>
    <lineage>
        <taxon>Bacteria</taxon>
        <taxon>Pseudomonadati</taxon>
        <taxon>Bacteroidota</taxon>
        <taxon>Bacteroidia</taxon>
        <taxon>Bacteroidales</taxon>
        <taxon>Bacteroidaceae</taxon>
        <taxon>Bacteroides</taxon>
    </lineage>
</organism>
<gene>
    <name evidence="1" type="ORF">JCM6292_1767</name>
</gene>
<protein>
    <submittedName>
        <fullName evidence="1">Uncharacterized protein</fullName>
    </submittedName>
</protein>